<feature type="transmembrane region" description="Helical" evidence="2">
    <location>
        <begin position="441"/>
        <end position="459"/>
    </location>
</feature>
<feature type="region of interest" description="Disordered" evidence="1">
    <location>
        <begin position="337"/>
        <end position="431"/>
    </location>
</feature>
<evidence type="ECO:0000313" key="4">
    <source>
        <dbReference type="Proteomes" id="UP000693970"/>
    </source>
</evidence>
<evidence type="ECO:0008006" key="5">
    <source>
        <dbReference type="Google" id="ProtNLM"/>
    </source>
</evidence>
<dbReference type="AlphaFoldDB" id="A0A9K3LLF1"/>
<evidence type="ECO:0000256" key="1">
    <source>
        <dbReference type="SAM" id="MobiDB-lite"/>
    </source>
</evidence>
<keyword evidence="4" id="KW-1185">Reference proteome</keyword>
<keyword evidence="2" id="KW-0812">Transmembrane</keyword>
<reference evidence="3" key="2">
    <citation type="submission" date="2021-04" db="EMBL/GenBank/DDBJ databases">
        <authorList>
            <person name="Podell S."/>
        </authorList>
    </citation>
    <scope>NUCLEOTIDE SEQUENCE</scope>
    <source>
        <strain evidence="3">Hildebrandi</strain>
    </source>
</reference>
<feature type="compositionally biased region" description="Basic and acidic residues" evidence="1">
    <location>
        <begin position="350"/>
        <end position="359"/>
    </location>
</feature>
<dbReference type="Proteomes" id="UP000693970">
    <property type="component" value="Unassembled WGS sequence"/>
</dbReference>
<dbReference type="PANTHER" id="PTHR46512">
    <property type="entry name" value="PEPTIDYLPROLYL ISOMERASE"/>
    <property type="match status" value="1"/>
</dbReference>
<dbReference type="OrthoDB" id="629492at2759"/>
<organism evidence="3 4">
    <name type="scientific">Nitzschia inconspicua</name>
    <dbReference type="NCBI Taxonomy" id="303405"/>
    <lineage>
        <taxon>Eukaryota</taxon>
        <taxon>Sar</taxon>
        <taxon>Stramenopiles</taxon>
        <taxon>Ochrophyta</taxon>
        <taxon>Bacillariophyta</taxon>
        <taxon>Bacillariophyceae</taxon>
        <taxon>Bacillariophycidae</taxon>
        <taxon>Bacillariales</taxon>
        <taxon>Bacillariaceae</taxon>
        <taxon>Nitzschia</taxon>
    </lineage>
</organism>
<reference evidence="3" key="1">
    <citation type="journal article" date="2021" name="Sci. Rep.">
        <title>Diploid genomic architecture of Nitzschia inconspicua, an elite biomass production diatom.</title>
        <authorList>
            <person name="Oliver A."/>
            <person name="Podell S."/>
            <person name="Pinowska A."/>
            <person name="Traller J.C."/>
            <person name="Smith S.R."/>
            <person name="McClure R."/>
            <person name="Beliaev A."/>
            <person name="Bohutskyi P."/>
            <person name="Hill E.A."/>
            <person name="Rabines A."/>
            <person name="Zheng H."/>
            <person name="Allen L.Z."/>
            <person name="Kuo A."/>
            <person name="Grigoriev I.V."/>
            <person name="Allen A.E."/>
            <person name="Hazlebeck D."/>
            <person name="Allen E.E."/>
        </authorList>
    </citation>
    <scope>NUCLEOTIDE SEQUENCE</scope>
    <source>
        <strain evidence="3">Hildebrandi</strain>
    </source>
</reference>
<proteinExistence type="predicted"/>
<dbReference type="EMBL" id="JAGRRH010000009">
    <property type="protein sequence ID" value="KAG7364232.1"/>
    <property type="molecule type" value="Genomic_DNA"/>
</dbReference>
<dbReference type="InterPro" id="IPR050754">
    <property type="entry name" value="FKBP4/5/8-like"/>
</dbReference>
<evidence type="ECO:0000256" key="2">
    <source>
        <dbReference type="SAM" id="Phobius"/>
    </source>
</evidence>
<dbReference type="PANTHER" id="PTHR46512:SF9">
    <property type="entry name" value="PEPTIDYLPROLYL ISOMERASE"/>
    <property type="match status" value="1"/>
</dbReference>
<name>A0A9K3LLF1_9STRA</name>
<protein>
    <recommendedName>
        <fullName evidence="5">Peptidylprolyl isomerase</fullName>
    </recommendedName>
</protein>
<comment type="caution">
    <text evidence="3">The sequence shown here is derived from an EMBL/GenBank/DDBJ whole genome shotgun (WGS) entry which is preliminary data.</text>
</comment>
<evidence type="ECO:0000313" key="3">
    <source>
        <dbReference type="EMBL" id="KAG7364232.1"/>
    </source>
</evidence>
<feature type="compositionally biased region" description="Polar residues" evidence="1">
    <location>
        <begin position="386"/>
        <end position="403"/>
    </location>
</feature>
<keyword evidence="2" id="KW-0472">Membrane</keyword>
<sequence length="462" mass="51448">MASKLDFSKQFGTGYVPEDKDQALVETPFGRGVVIRSRYNVATGETTKEIELTDWTQSFDATATKSLTKPHMLYSTQGFPSVPATVGSDVLTQWGRGKVIEIRNDKQQTHVVQLSSWRLAGRSKVKCFVASQNIQVVRPFRIYDMSVFEKVEHANELKHQATSKFIAKEYDAALQLYAKAVDAVRYIQHGPESSNELRADLVVVMVTCSNNSGTCCLQLKDWEHAAKYGMNALALLDALEKKKDSSKILKIMNKDGISDSQLFGAWKVKSLLLIGKSQLEKYEPSDAIETMKKGLDAVSTYKKEGDPMFKQLQSQEKEIRKLYAECTQKIKEIRKKEKQRAKAMFSGGEQETKDTRKNSSNEAVAPPRSGTPDNATGISEGGGSPRSVTFMNSNEAEIESQSPHDVPPQPLKKRVSFADGSSPGDDVDDHEPSFFEEHMEALLLLAGFGLGCWLAIMAWKKR</sequence>
<gene>
    <name evidence="3" type="ORF">IV203_037434</name>
</gene>
<accession>A0A9K3LLF1</accession>
<keyword evidence="2" id="KW-1133">Transmembrane helix</keyword>